<accession>A0A2Z3JH58</accession>
<dbReference type="PROSITE" id="PS50887">
    <property type="entry name" value="GGDEF"/>
    <property type="match status" value="1"/>
</dbReference>
<dbReference type="NCBIfam" id="TIGR00254">
    <property type="entry name" value="GGDEF"/>
    <property type="match status" value="1"/>
</dbReference>
<dbReference type="InterPro" id="IPR011990">
    <property type="entry name" value="TPR-like_helical_dom_sf"/>
</dbReference>
<dbReference type="FunFam" id="3.30.70.270:FF:000001">
    <property type="entry name" value="Diguanylate cyclase domain protein"/>
    <property type="match status" value="1"/>
</dbReference>
<keyword evidence="3" id="KW-1185">Reference proteome</keyword>
<dbReference type="SMART" id="SM00267">
    <property type="entry name" value="GGDEF"/>
    <property type="match status" value="1"/>
</dbReference>
<dbReference type="Proteomes" id="UP000245368">
    <property type="component" value="Chromosome"/>
</dbReference>
<dbReference type="CDD" id="cd01949">
    <property type="entry name" value="GGDEF"/>
    <property type="match status" value="1"/>
</dbReference>
<proteinExistence type="predicted"/>
<dbReference type="Gene3D" id="3.30.70.270">
    <property type="match status" value="1"/>
</dbReference>
<dbReference type="SUPFAM" id="SSF48452">
    <property type="entry name" value="TPR-like"/>
    <property type="match status" value="1"/>
</dbReference>
<dbReference type="InterPro" id="IPR000160">
    <property type="entry name" value="GGDEF_dom"/>
</dbReference>
<dbReference type="PANTHER" id="PTHR45138">
    <property type="entry name" value="REGULATORY COMPONENTS OF SENSORY TRANSDUCTION SYSTEM"/>
    <property type="match status" value="1"/>
</dbReference>
<dbReference type="InterPro" id="IPR050469">
    <property type="entry name" value="Diguanylate_Cyclase"/>
</dbReference>
<organism evidence="2 3">
    <name type="scientific">Deinococcus irradiatisoli</name>
    <dbReference type="NCBI Taxonomy" id="2202254"/>
    <lineage>
        <taxon>Bacteria</taxon>
        <taxon>Thermotogati</taxon>
        <taxon>Deinococcota</taxon>
        <taxon>Deinococci</taxon>
        <taxon>Deinococcales</taxon>
        <taxon>Deinococcaceae</taxon>
        <taxon>Deinococcus</taxon>
    </lineage>
</organism>
<dbReference type="InterPro" id="IPR029787">
    <property type="entry name" value="Nucleotide_cyclase"/>
</dbReference>
<dbReference type="Gene3D" id="1.25.40.10">
    <property type="entry name" value="Tetratricopeptide repeat domain"/>
    <property type="match status" value="1"/>
</dbReference>
<dbReference type="Pfam" id="PF00990">
    <property type="entry name" value="GGDEF"/>
    <property type="match status" value="1"/>
</dbReference>
<dbReference type="EMBL" id="CP029494">
    <property type="protein sequence ID" value="AWN24423.1"/>
    <property type="molecule type" value="Genomic_DNA"/>
</dbReference>
<dbReference type="GO" id="GO:0005886">
    <property type="term" value="C:plasma membrane"/>
    <property type="evidence" value="ECO:0007669"/>
    <property type="project" value="TreeGrafter"/>
</dbReference>
<dbReference type="OrthoDB" id="54965at2"/>
<evidence type="ECO:0000313" key="3">
    <source>
        <dbReference type="Proteomes" id="UP000245368"/>
    </source>
</evidence>
<dbReference type="InterPro" id="IPR043128">
    <property type="entry name" value="Rev_trsase/Diguanyl_cyclase"/>
</dbReference>
<dbReference type="GO" id="GO:1902201">
    <property type="term" value="P:negative regulation of bacterial-type flagellum-dependent cell motility"/>
    <property type="evidence" value="ECO:0007669"/>
    <property type="project" value="TreeGrafter"/>
</dbReference>
<dbReference type="GO" id="GO:0043709">
    <property type="term" value="P:cell adhesion involved in single-species biofilm formation"/>
    <property type="evidence" value="ECO:0007669"/>
    <property type="project" value="TreeGrafter"/>
</dbReference>
<protein>
    <submittedName>
        <fullName evidence="2">GGDEF domain-containing protein</fullName>
    </submittedName>
</protein>
<dbReference type="GO" id="GO:0052621">
    <property type="term" value="F:diguanylate cyclase activity"/>
    <property type="evidence" value="ECO:0007669"/>
    <property type="project" value="TreeGrafter"/>
</dbReference>
<evidence type="ECO:0000259" key="1">
    <source>
        <dbReference type="PROSITE" id="PS50887"/>
    </source>
</evidence>
<reference evidence="2 3" key="1">
    <citation type="submission" date="2018-05" db="EMBL/GenBank/DDBJ databases">
        <title>Complete Genome Sequence of Deinococcus sp. strain 17bor-2.</title>
        <authorList>
            <person name="Srinivasan S."/>
        </authorList>
    </citation>
    <scope>NUCLEOTIDE SEQUENCE [LARGE SCALE GENOMIC DNA]</scope>
    <source>
        <strain evidence="2 3">17bor-2</strain>
    </source>
</reference>
<feature type="domain" description="GGDEF" evidence="1">
    <location>
        <begin position="353"/>
        <end position="485"/>
    </location>
</feature>
<name>A0A2Z3JH58_9DEIO</name>
<sequence>MHRDAVYIALDLGDAARAMTHALSCLDLARACADGPLQVKAHVALALVQAESYDDLGADEQFRIADQLARECRDDRGVALIAVNTSHYELERGNYAGAAAQLLGLLRSDYLRGLILPAPGSLLTTFHINFVVGAAETLLAGGVPFAEQRALVRQLRISAAFLRRMDAARGQDTSPLEASALLDALTRAALWEGDIKAACRLADEHVRLAGQADVPLLYGRALLDRSGVQRHTGDLEAAIHDAEQAVAQFQAAGNGLWESRAHEALAEAYASAGRFEAAFQTQRAVTRGVERLFRDYHQQRALVGQIAQQAREAEVRAQALAQAALRDPLTGAPNRTQAMQVMAERHRQASGGEASAIALMDLDHFKRVNDTYGHLAGDSVLIEVIRLLTAELRPQDLLARLGGEEFVVIFAETTLSEAARRCEQLRQVLRRATWESAAPGLSITGSFGLAALDARRSVTAALQAADSAMYAAKASGRNAVCVEPELLLEGA</sequence>
<dbReference type="KEGG" id="dez:DKM44_02485"/>
<evidence type="ECO:0000313" key="2">
    <source>
        <dbReference type="EMBL" id="AWN24423.1"/>
    </source>
</evidence>
<gene>
    <name evidence="2" type="ORF">DKM44_02485</name>
</gene>
<dbReference type="AlphaFoldDB" id="A0A2Z3JH58"/>
<dbReference type="PANTHER" id="PTHR45138:SF9">
    <property type="entry name" value="DIGUANYLATE CYCLASE DGCM-RELATED"/>
    <property type="match status" value="1"/>
</dbReference>
<dbReference type="SUPFAM" id="SSF55073">
    <property type="entry name" value="Nucleotide cyclase"/>
    <property type="match status" value="1"/>
</dbReference>